<feature type="domain" description="FAD-binding" evidence="3">
    <location>
        <begin position="186"/>
        <end position="368"/>
    </location>
</feature>
<feature type="compositionally biased region" description="Polar residues" evidence="1">
    <location>
        <begin position="1"/>
        <end position="10"/>
    </location>
</feature>
<dbReference type="PRINTS" id="PR00420">
    <property type="entry name" value="RNGMNOXGNASE"/>
</dbReference>
<dbReference type="PANTHER" id="PTHR43422:SF3">
    <property type="entry name" value="THIAMINE THIAZOLE SYNTHASE"/>
    <property type="match status" value="1"/>
</dbReference>
<reference evidence="5" key="2">
    <citation type="submission" date="2023-11" db="EMBL/GenBank/DDBJ databases">
        <title>MicrobeMod: A computational toolkit for identifying prokaryotic methylation and restriction-modification with nanopore sequencing.</title>
        <authorList>
            <person name="Crits-Christoph A."/>
            <person name="Kang S.C."/>
            <person name="Lee H."/>
            <person name="Ostrov N."/>
        </authorList>
    </citation>
    <scope>NUCLEOTIDE SEQUENCE</scope>
    <source>
        <strain evidence="5">ATCC 51242</strain>
    </source>
</reference>
<keyword evidence="2" id="KW-0812">Transmembrane</keyword>
<dbReference type="Proteomes" id="UP000025229">
    <property type="component" value="Chromosome"/>
</dbReference>
<dbReference type="PATRIC" id="fig|42256.3.peg.722"/>
<dbReference type="SUPFAM" id="SSF51905">
    <property type="entry name" value="FAD/NAD(P)-binding domain"/>
    <property type="match status" value="1"/>
</dbReference>
<evidence type="ECO:0000313" key="5">
    <source>
        <dbReference type="EMBL" id="MDX5893406.1"/>
    </source>
</evidence>
<dbReference type="PANTHER" id="PTHR43422">
    <property type="entry name" value="THIAMINE THIAZOLE SYNTHASE"/>
    <property type="match status" value="1"/>
</dbReference>
<proteinExistence type="predicted"/>
<keyword evidence="2" id="KW-0472">Membrane</keyword>
<dbReference type="InterPro" id="IPR002938">
    <property type="entry name" value="FAD-bd"/>
</dbReference>
<reference evidence="4 6" key="1">
    <citation type="submission" date="2014-03" db="EMBL/GenBank/DDBJ databases">
        <title>Complete genome sequence of the Radio-Resistant Rubrobacter radiotolerans RSPS-4.</title>
        <authorList>
            <person name="Egas C.C."/>
            <person name="Barroso C.C."/>
            <person name="Froufe H.J.C."/>
            <person name="Pacheco J.J."/>
            <person name="Albuquerque L.L."/>
            <person name="da Costa M.M.S."/>
        </authorList>
    </citation>
    <scope>NUCLEOTIDE SEQUENCE [LARGE SCALE GENOMIC DNA]</scope>
    <source>
        <strain evidence="4 6">RSPS-4</strain>
    </source>
</reference>
<gene>
    <name evidence="4" type="ORF">RradSPS_0711</name>
    <name evidence="5" type="ORF">SIL72_05115</name>
</gene>
<name>A0A023X1R7_RUBRA</name>
<feature type="region of interest" description="Disordered" evidence="1">
    <location>
        <begin position="474"/>
        <end position="498"/>
    </location>
</feature>
<evidence type="ECO:0000313" key="6">
    <source>
        <dbReference type="Proteomes" id="UP000025229"/>
    </source>
</evidence>
<dbReference type="KEGG" id="rrd:RradSPS_0711"/>
<organism evidence="4 6">
    <name type="scientific">Rubrobacter radiotolerans</name>
    <name type="common">Arthrobacter radiotolerans</name>
    <dbReference type="NCBI Taxonomy" id="42256"/>
    <lineage>
        <taxon>Bacteria</taxon>
        <taxon>Bacillati</taxon>
        <taxon>Actinomycetota</taxon>
        <taxon>Rubrobacteria</taxon>
        <taxon>Rubrobacterales</taxon>
        <taxon>Rubrobacteraceae</taxon>
        <taxon>Rubrobacter</taxon>
    </lineage>
</organism>
<dbReference type="EMBL" id="CP007514">
    <property type="protein sequence ID" value="AHY45994.1"/>
    <property type="molecule type" value="Genomic_DNA"/>
</dbReference>
<dbReference type="EMBL" id="JAWXXX010000001">
    <property type="protein sequence ID" value="MDX5893406.1"/>
    <property type="molecule type" value="Genomic_DNA"/>
</dbReference>
<dbReference type="HOGENOM" id="CLU_028028_2_0_11"/>
<evidence type="ECO:0000256" key="1">
    <source>
        <dbReference type="SAM" id="MobiDB-lite"/>
    </source>
</evidence>
<dbReference type="Proteomes" id="UP001281130">
    <property type="component" value="Unassembled WGS sequence"/>
</dbReference>
<keyword evidence="6" id="KW-1185">Reference proteome</keyword>
<dbReference type="eggNOG" id="COG0654">
    <property type="taxonomic scope" value="Bacteria"/>
</dbReference>
<protein>
    <submittedName>
        <fullName evidence="4">FAD binding domain</fullName>
    </submittedName>
</protein>
<dbReference type="Pfam" id="PF01494">
    <property type="entry name" value="FAD_binding_3"/>
    <property type="match status" value="1"/>
</dbReference>
<dbReference type="Gene3D" id="3.50.50.60">
    <property type="entry name" value="FAD/NAD(P)-binding domain"/>
    <property type="match status" value="1"/>
</dbReference>
<dbReference type="InterPro" id="IPR036188">
    <property type="entry name" value="FAD/NAD-bd_sf"/>
</dbReference>
<dbReference type="RefSeq" id="WP_320073046.1">
    <property type="nucleotide sequence ID" value="NZ_JAWXXX010000001.1"/>
</dbReference>
<dbReference type="GO" id="GO:0071949">
    <property type="term" value="F:FAD binding"/>
    <property type="evidence" value="ECO:0007669"/>
    <property type="project" value="InterPro"/>
</dbReference>
<evidence type="ECO:0000256" key="2">
    <source>
        <dbReference type="SAM" id="Phobius"/>
    </source>
</evidence>
<accession>A0A023X1R7</accession>
<sequence length="498" mass="54439">MKSRETSAPSERNGRSQDRGHAVVIGGSMAGLLAARVLADHFRRVTIVERDRFPQGPGFRKGVPQSRFPHVLLPGGLAVLRRLFPGIVEELASLGAVRYLWPRDALWLTAGGWSGRFAHEGEDRFGLSQSRELVEWVVRRHVVGLENVRVMEGWEATGLLATADRREVTGVGLRPRPSASAASVAGSEKLYADLVVDASGRNSPAPRWLEALGYEPPEETKIDASLGYAGRTYAIPSDLKADWKIIFIQANPPADGKGGIVLPVEGGRWSVALFGGGGDYPPTDEEGFMAFAKSLRSPVLHEAIRRAEPLTSIHGYRRTANRRRHFERLRRMPGRFLVTGDAACAFNPVYGQGMSVAAGEAEALDRCLQKQWEQRFRSPNGNLAGLARHFQKEVARSHAGAWQIVSGEDLRYPTAEGADRGLPVRLSHRYFDRVVRAAMKDPSANLAFVDVIGLVAPPSSLFRPSVLYHSLRNGGTGRGVEPPGAVQHPEPLREELAG</sequence>
<keyword evidence="2" id="KW-1133">Transmembrane helix</keyword>
<evidence type="ECO:0000259" key="3">
    <source>
        <dbReference type="Pfam" id="PF01494"/>
    </source>
</evidence>
<dbReference type="AlphaFoldDB" id="A0A023X1R7"/>
<evidence type="ECO:0000313" key="4">
    <source>
        <dbReference type="EMBL" id="AHY45994.1"/>
    </source>
</evidence>
<feature type="transmembrane region" description="Helical" evidence="2">
    <location>
        <begin position="21"/>
        <end position="39"/>
    </location>
</feature>
<dbReference type="STRING" id="42256.RradSPS_0711"/>
<feature type="region of interest" description="Disordered" evidence="1">
    <location>
        <begin position="1"/>
        <end position="20"/>
    </location>
</feature>